<dbReference type="RefSeq" id="WP_087135749.1">
    <property type="nucleotide sequence ID" value="NZ_FUKR01000004.1"/>
</dbReference>
<sequence length="401" mass="42459">MDSNELRTLLTPSGLELLDAVTAQGETDPVRQVTALRAAGHSPELVSVVLGQASLRRRARAKLGEFADRMLFTPSGLEQASRLRVAARHAGRYRAAGITRIAELGCGIGADTLAFAGAGADVLAVDADEVTAAIAGYNLAPFPSVTVEHARAEDTALDEVDGVYLDPARRTAGHSGTRRLTDPDDYAPSLSFAFDVGRRLPTGVKLGPGFDRALIPDDAEAQWVSVDGQLVEMGLWFGTLAREGVKRSALLLTADGAHELAAEHDAADPETRPLGGYLYEPDGAVIRARQIGTLAERIGAGTIDASIAYLSSDAAVSTPFAQGFRVLDTLPLDQRTIRQELARRRVGTLEIKKRGVDIDPAAFRTGLKLKGPEALSLILTRVSGVRTAIIAQRLGTGGRTA</sequence>
<proteinExistence type="predicted"/>
<dbReference type="CDD" id="cd02440">
    <property type="entry name" value="AdoMet_MTases"/>
    <property type="match status" value="1"/>
</dbReference>
<dbReference type="OrthoDB" id="9810570at2"/>
<keyword evidence="3" id="KW-1185">Reference proteome</keyword>
<evidence type="ECO:0000313" key="2">
    <source>
        <dbReference type="EMBL" id="SJN16552.1"/>
    </source>
</evidence>
<protein>
    <recommendedName>
        <fullName evidence="1">THUMP-like domain-containing protein</fullName>
    </recommendedName>
</protein>
<dbReference type="Gene3D" id="3.40.50.150">
    <property type="entry name" value="Vaccinia Virus protein VP39"/>
    <property type="match status" value="1"/>
</dbReference>
<feature type="domain" description="THUMP-like" evidence="1">
    <location>
        <begin position="322"/>
        <end position="393"/>
    </location>
</feature>
<gene>
    <name evidence="2" type="ORF">FM119_00575</name>
</gene>
<dbReference type="AlphaFoldDB" id="A0A1R4I9Q6"/>
<dbReference type="EMBL" id="FUKR01000004">
    <property type="protein sequence ID" value="SJN16552.1"/>
    <property type="molecule type" value="Genomic_DNA"/>
</dbReference>
<organism evidence="2 3">
    <name type="scientific">Mycetocola reblochoni REB411</name>
    <dbReference type="NCBI Taxonomy" id="1255698"/>
    <lineage>
        <taxon>Bacteria</taxon>
        <taxon>Bacillati</taxon>
        <taxon>Actinomycetota</taxon>
        <taxon>Actinomycetes</taxon>
        <taxon>Micrococcales</taxon>
        <taxon>Microbacteriaceae</taxon>
        <taxon>Mycetocola</taxon>
    </lineage>
</organism>
<dbReference type="SUPFAM" id="SSF53335">
    <property type="entry name" value="S-adenosyl-L-methionine-dependent methyltransferases"/>
    <property type="match status" value="1"/>
</dbReference>
<accession>A0A1R4I9Q6</accession>
<dbReference type="Pfam" id="PF18096">
    <property type="entry name" value="Thump_like"/>
    <property type="match status" value="1"/>
</dbReference>
<dbReference type="InterPro" id="IPR029063">
    <property type="entry name" value="SAM-dependent_MTases_sf"/>
</dbReference>
<dbReference type="InterPro" id="IPR041497">
    <property type="entry name" value="Thump-like"/>
</dbReference>
<reference evidence="3" key="1">
    <citation type="submission" date="2017-02" db="EMBL/GenBank/DDBJ databases">
        <authorList>
            <person name="Dridi B."/>
        </authorList>
    </citation>
    <scope>NUCLEOTIDE SEQUENCE [LARGE SCALE GENOMIC DNA]</scope>
    <source>
        <strain evidence="3">EB411</strain>
    </source>
</reference>
<evidence type="ECO:0000313" key="3">
    <source>
        <dbReference type="Proteomes" id="UP000196778"/>
    </source>
</evidence>
<evidence type="ECO:0000259" key="1">
    <source>
        <dbReference type="Pfam" id="PF18096"/>
    </source>
</evidence>
<name>A0A1R4I9Q6_9MICO</name>
<dbReference type="Proteomes" id="UP000196778">
    <property type="component" value="Unassembled WGS sequence"/>
</dbReference>